<dbReference type="GeneID" id="100823662"/>
<accession>I1GYX7</accession>
<evidence type="ECO:0000256" key="5">
    <source>
        <dbReference type="ARBA" id="ARBA00022771"/>
    </source>
</evidence>
<reference evidence="13 14" key="1">
    <citation type="journal article" date="2010" name="Nature">
        <title>Genome sequencing and analysis of the model grass Brachypodium distachyon.</title>
        <authorList>
            <consortium name="International Brachypodium Initiative"/>
        </authorList>
    </citation>
    <scope>NUCLEOTIDE SEQUENCE [LARGE SCALE GENOMIC DNA]</scope>
    <source>
        <strain evidence="13">Bd21</strain>
        <strain evidence="14">cv. Bd21</strain>
    </source>
</reference>
<proteinExistence type="inferred from homology"/>
<dbReference type="GO" id="GO:0006355">
    <property type="term" value="P:regulation of DNA-templated transcription"/>
    <property type="evidence" value="ECO:0007669"/>
    <property type="project" value="UniProtKB-ARBA"/>
</dbReference>
<dbReference type="SMART" id="SM00336">
    <property type="entry name" value="BBOX"/>
    <property type="match status" value="2"/>
</dbReference>
<evidence type="ECO:0000259" key="11">
    <source>
        <dbReference type="PROSITE" id="PS50119"/>
    </source>
</evidence>
<dbReference type="Pfam" id="PF06203">
    <property type="entry name" value="CCT"/>
    <property type="match status" value="1"/>
</dbReference>
<evidence type="ECO:0008006" key="16">
    <source>
        <dbReference type="Google" id="ProtNLM"/>
    </source>
</evidence>
<dbReference type="KEGG" id="bdi:100823662"/>
<evidence type="ECO:0000313" key="15">
    <source>
        <dbReference type="Proteomes" id="UP000008810"/>
    </source>
</evidence>
<sequence>MGALCDYCGEHRSMVYCRSDAASLCLSCDRNVHSANALSRRHTRTLLCDRCASQPAMVRCLEENTSLCQNCDWNGHSAGSPDAGHKRQNINCYSGCPSSAELSRVWSFILDIPNVAPEPNCEQVISMMSISDSAVSNEDNAPGGNSFLDIASATLSSDHNNDDKLKTVIGSSSEAGVNLLPHATGQTAVSVDSTTAKVPYTPDKHMFSKDTIYEDFSMDDIDLSYENYEELFGNSHIQTEELFDDAGIDSYFEMKEVLAGSSDEQPKPMQPAASNAVSADSGMSNPGVKDDSSLCIPVRQALSFSGFTAESNAGDYQDCGVSSLLLMGEPPWLPPGPDGSFAGIRDSAITRYKEKKKRRKFDHKIRYESRKARADVRKRVKGRFVKAGEAYDYDPLDTRSY</sequence>
<name>I1GYX7_BRADI</name>
<reference evidence="13" key="2">
    <citation type="submission" date="2017-06" db="EMBL/GenBank/DDBJ databases">
        <title>WGS assembly of Brachypodium distachyon.</title>
        <authorList>
            <consortium name="The International Brachypodium Initiative"/>
            <person name="Lucas S."/>
            <person name="Harmon-Smith M."/>
            <person name="Lail K."/>
            <person name="Tice H."/>
            <person name="Grimwood J."/>
            <person name="Bruce D."/>
            <person name="Barry K."/>
            <person name="Shu S."/>
            <person name="Lindquist E."/>
            <person name="Wang M."/>
            <person name="Pitluck S."/>
            <person name="Vogel J.P."/>
            <person name="Garvin D.F."/>
            <person name="Mockler T.C."/>
            <person name="Schmutz J."/>
            <person name="Rokhsar D."/>
            <person name="Bevan M.W."/>
        </authorList>
    </citation>
    <scope>NUCLEOTIDE SEQUENCE</scope>
    <source>
        <strain evidence="13">Bd21</strain>
    </source>
</reference>
<evidence type="ECO:0000256" key="7">
    <source>
        <dbReference type="ARBA" id="ARBA00023242"/>
    </source>
</evidence>
<feature type="domain" description="CCT" evidence="12">
    <location>
        <begin position="345"/>
        <end position="387"/>
    </location>
</feature>
<dbReference type="GO" id="GO:0008270">
    <property type="term" value="F:zinc ion binding"/>
    <property type="evidence" value="ECO:0007669"/>
    <property type="project" value="UniProtKB-KW"/>
</dbReference>
<comment type="subcellular location">
    <subcellularLocation>
        <location evidence="1 9">Nucleus</location>
    </subcellularLocation>
</comment>
<keyword evidence="15" id="KW-1185">Reference proteome</keyword>
<dbReference type="OMA" id="ESACEQG"/>
<reference evidence="14" key="3">
    <citation type="submission" date="2018-08" db="UniProtKB">
        <authorList>
            <consortium name="EnsemblPlants"/>
        </authorList>
    </citation>
    <scope>IDENTIFICATION</scope>
    <source>
        <strain evidence="14">cv. Bd21</strain>
    </source>
</reference>
<dbReference type="GO" id="GO:0005634">
    <property type="term" value="C:nucleus"/>
    <property type="evidence" value="ECO:0007669"/>
    <property type="project" value="UniProtKB-SubCell"/>
</dbReference>
<dbReference type="PANTHER" id="PTHR31717">
    <property type="entry name" value="ZINC FINGER PROTEIN CONSTANS-LIKE 10"/>
    <property type="match status" value="1"/>
</dbReference>
<dbReference type="EnsemblPlants" id="KQK18548">
    <property type="protein sequence ID" value="KQK18548"/>
    <property type="gene ID" value="BRADI_1g43220v3"/>
</dbReference>
<dbReference type="PROSITE" id="PS51017">
    <property type="entry name" value="CCT"/>
    <property type="match status" value="1"/>
</dbReference>
<evidence type="ECO:0000256" key="1">
    <source>
        <dbReference type="ARBA" id="ARBA00004123"/>
    </source>
</evidence>
<keyword evidence="6" id="KW-0862">Zinc</keyword>
<keyword evidence="5 8" id="KW-0863">Zinc-finger</keyword>
<feature type="domain" description="B box-type" evidence="11">
    <location>
        <begin position="1"/>
        <end position="47"/>
    </location>
</feature>
<comment type="similarity">
    <text evidence="2">Belongs to the CONSTANS family.</text>
</comment>
<organism evidence="14">
    <name type="scientific">Brachypodium distachyon</name>
    <name type="common">Purple false brome</name>
    <name type="synonym">Trachynia distachya</name>
    <dbReference type="NCBI Taxonomy" id="15368"/>
    <lineage>
        <taxon>Eukaryota</taxon>
        <taxon>Viridiplantae</taxon>
        <taxon>Streptophyta</taxon>
        <taxon>Embryophyta</taxon>
        <taxon>Tracheophyta</taxon>
        <taxon>Spermatophyta</taxon>
        <taxon>Magnoliopsida</taxon>
        <taxon>Liliopsida</taxon>
        <taxon>Poales</taxon>
        <taxon>Poaceae</taxon>
        <taxon>BOP clade</taxon>
        <taxon>Pooideae</taxon>
        <taxon>Stipodae</taxon>
        <taxon>Brachypodieae</taxon>
        <taxon>Brachypodium</taxon>
    </lineage>
</organism>
<evidence type="ECO:0000313" key="13">
    <source>
        <dbReference type="EMBL" id="KQK18548.1"/>
    </source>
</evidence>
<dbReference type="RefSeq" id="XP_003563937.1">
    <property type="nucleotide sequence ID" value="XM_003563889.4"/>
</dbReference>
<feature type="domain" description="B box-type" evidence="11">
    <location>
        <begin position="43"/>
        <end position="90"/>
    </location>
</feature>
<keyword evidence="4" id="KW-0677">Repeat</keyword>
<dbReference type="Gramene" id="KQK18548">
    <property type="protein sequence ID" value="KQK18548"/>
    <property type="gene ID" value="BRADI_1g43220v3"/>
</dbReference>
<dbReference type="EMBL" id="CM000880">
    <property type="protein sequence ID" value="KQK18548.1"/>
    <property type="molecule type" value="Genomic_DNA"/>
</dbReference>
<dbReference type="HOGENOM" id="CLU_028225_0_1_1"/>
<dbReference type="Proteomes" id="UP000008810">
    <property type="component" value="Chromosome 1"/>
</dbReference>
<protein>
    <recommendedName>
        <fullName evidence="16">CCT domain-containing protein</fullName>
    </recommendedName>
</protein>
<evidence type="ECO:0000256" key="3">
    <source>
        <dbReference type="ARBA" id="ARBA00022723"/>
    </source>
</evidence>
<dbReference type="STRING" id="15368.I1GYX7"/>
<evidence type="ECO:0000313" key="14">
    <source>
        <dbReference type="EnsemblPlants" id="KQK18548"/>
    </source>
</evidence>
<keyword evidence="3" id="KW-0479">Metal-binding</keyword>
<evidence type="ECO:0000256" key="6">
    <source>
        <dbReference type="ARBA" id="ARBA00022833"/>
    </source>
</evidence>
<keyword evidence="7 9" id="KW-0539">Nucleus</keyword>
<evidence type="ECO:0000256" key="8">
    <source>
        <dbReference type="PROSITE-ProRule" id="PRU00024"/>
    </source>
</evidence>
<dbReference type="InterPro" id="IPR000315">
    <property type="entry name" value="Znf_B-box"/>
</dbReference>
<dbReference type="PROSITE" id="PS50119">
    <property type="entry name" value="ZF_BBOX"/>
    <property type="match status" value="2"/>
</dbReference>
<evidence type="ECO:0000256" key="2">
    <source>
        <dbReference type="ARBA" id="ARBA00010024"/>
    </source>
</evidence>
<dbReference type="CDD" id="cd19821">
    <property type="entry name" value="Bbox1_BBX-like"/>
    <property type="match status" value="2"/>
</dbReference>
<dbReference type="eggNOG" id="ENOG502QUBA">
    <property type="taxonomic scope" value="Eukaryota"/>
</dbReference>
<feature type="region of interest" description="Disordered" evidence="10">
    <location>
        <begin position="260"/>
        <end position="290"/>
    </location>
</feature>
<dbReference type="OrthoDB" id="153872at2759"/>
<evidence type="ECO:0000259" key="12">
    <source>
        <dbReference type="PROSITE" id="PS51017"/>
    </source>
</evidence>
<evidence type="ECO:0000256" key="9">
    <source>
        <dbReference type="PROSITE-ProRule" id="PRU00357"/>
    </source>
</evidence>
<dbReference type="InterPro" id="IPR049808">
    <property type="entry name" value="CONSTANS-like_Bbox1"/>
</dbReference>
<dbReference type="Pfam" id="PF22586">
    <property type="entry name" value="ANCHR-like_BBOX"/>
    <property type="match status" value="1"/>
</dbReference>
<dbReference type="PANTHER" id="PTHR31717:SF134">
    <property type="entry name" value="OS06G0298200 PROTEIN"/>
    <property type="match status" value="1"/>
</dbReference>
<dbReference type="InterPro" id="IPR010402">
    <property type="entry name" value="CCT_domain"/>
</dbReference>
<dbReference type="AlphaFoldDB" id="I1GYX7"/>
<evidence type="ECO:0000256" key="4">
    <source>
        <dbReference type="ARBA" id="ARBA00022737"/>
    </source>
</evidence>
<evidence type="ECO:0000256" key="10">
    <source>
        <dbReference type="SAM" id="MobiDB-lite"/>
    </source>
</evidence>
<gene>
    <name evidence="14" type="primary">LOC100823662</name>
    <name evidence="13" type="ORF">BRADI_1g43220v3</name>
</gene>
<feature type="compositionally biased region" description="Polar residues" evidence="10">
    <location>
        <begin position="272"/>
        <end position="284"/>
    </location>
</feature>